<proteinExistence type="predicted"/>
<accession>I2CBA4</accession>
<evidence type="ECO:0000313" key="1">
    <source>
        <dbReference type="EMBL" id="AFJ63928.1"/>
    </source>
</evidence>
<dbReference type="EMBL" id="CP003332">
    <property type="protein sequence ID" value="AFJ63928.1"/>
    <property type="molecule type" value="Genomic_DNA"/>
</dbReference>
<evidence type="ECO:0000313" key="2">
    <source>
        <dbReference type="Proteomes" id="UP000002878"/>
    </source>
</evidence>
<dbReference type="AlphaFoldDB" id="I2CBA4"/>
<dbReference type="KEGG" id="bqy:MUS_4083"/>
<reference evidence="1 2" key="1">
    <citation type="journal article" date="2012" name="J. Biotechnol.">
        <title>Genome sequence of the plant growth promoting strain Bacillus amyloliquefaciens subsp. plantarum B9601-Y2 and expression of mersacidin and other secondary metabolites.</title>
        <authorList>
            <person name="He P."/>
            <person name="Hao K."/>
            <person name="Blom J."/>
            <person name="Ruckert C."/>
            <person name="Vater J."/>
            <person name="Mao Z."/>
            <person name="Wu Y."/>
            <person name="Hou M."/>
            <person name="He P."/>
            <person name="He Y."/>
            <person name="Borriss R."/>
        </authorList>
    </citation>
    <scope>NUCLEOTIDE SEQUENCE [LARGE SCALE GENOMIC DNA]</scope>
    <source>
        <strain evidence="1">Y2</strain>
    </source>
</reference>
<organism evidence="1 2">
    <name type="scientific">Bacillus amyloliquefaciens (strain Y2)</name>
    <name type="common">Bacillus amyloliquefaciens subsp. plantarum (strain B9601-Y2)</name>
    <dbReference type="NCBI Taxonomy" id="1155777"/>
    <lineage>
        <taxon>Bacteria</taxon>
        <taxon>Bacillati</taxon>
        <taxon>Bacillota</taxon>
        <taxon>Bacilli</taxon>
        <taxon>Bacillales</taxon>
        <taxon>Bacillaceae</taxon>
        <taxon>Bacillus</taxon>
        <taxon>Bacillus amyloliquefaciens group</taxon>
    </lineage>
</organism>
<dbReference type="HOGENOM" id="CLU_3284244_0_0_9"/>
<name>I2CBA4_BACAY</name>
<sequence length="42" mass="4685">MEVLPIEVPERFIKECALAESCEAADLNENSNTLTMKSVVFL</sequence>
<dbReference type="Proteomes" id="UP000002878">
    <property type="component" value="Chromosome"/>
</dbReference>
<dbReference type="PATRIC" id="fig|1126211.3.peg.3886"/>
<protein>
    <submittedName>
        <fullName evidence="1">Uncharacterized protein</fullName>
    </submittedName>
</protein>
<gene>
    <name evidence="1" type="ORF">MUS_4083</name>
</gene>